<organism evidence="3 4">
    <name type="scientific">Angiostrongylus cantonensis</name>
    <name type="common">Rat lungworm</name>
    <dbReference type="NCBI Taxonomy" id="6313"/>
    <lineage>
        <taxon>Eukaryota</taxon>
        <taxon>Metazoa</taxon>
        <taxon>Ecdysozoa</taxon>
        <taxon>Nematoda</taxon>
        <taxon>Chromadorea</taxon>
        <taxon>Rhabditida</taxon>
        <taxon>Rhabditina</taxon>
        <taxon>Rhabditomorpha</taxon>
        <taxon>Strongyloidea</taxon>
        <taxon>Metastrongylidae</taxon>
        <taxon>Angiostrongylus</taxon>
    </lineage>
</organism>
<dbReference type="InterPro" id="IPR001507">
    <property type="entry name" value="ZP_dom"/>
</dbReference>
<dbReference type="WBParaSite" id="ACAC_0000138401-mRNA-1">
    <property type="protein sequence ID" value="ACAC_0000138401-mRNA-1"/>
    <property type="gene ID" value="ACAC_0000138401"/>
</dbReference>
<dbReference type="PANTHER" id="PTHR22907:SF54">
    <property type="entry name" value="GH04558P"/>
    <property type="match status" value="1"/>
</dbReference>
<proteinExistence type="predicted"/>
<evidence type="ECO:0000256" key="1">
    <source>
        <dbReference type="ARBA" id="ARBA00022729"/>
    </source>
</evidence>
<sequence>MLFLRISSLEPSLKKSAKPQSNRKMAVLNKDRNGSPVQFASLGATVYHKCSLDRYLLDNLEYGADLTAGQEASVFKFADKPTMFFSCVIRLELKEDSNIQCRINESVQYDTADVIVGKDVKEEHLNVRNSRDAVRRSHDVDVSASSIEVLELPDIAKEFEVINRDEIKVSLSGMEKQLCLENTDSTNSDIQILARKSLKEFCVLRSSRKNLSSKKATTIFIGDSIAFFKLHAII</sequence>
<evidence type="ECO:0000259" key="2">
    <source>
        <dbReference type="PROSITE" id="PS51034"/>
    </source>
</evidence>
<keyword evidence="3" id="KW-1185">Reference proteome</keyword>
<dbReference type="InterPro" id="IPR051962">
    <property type="entry name" value="Cuticlin"/>
</dbReference>
<accession>A0A0K0CVL0</accession>
<name>A0A0K0CVL0_ANGCA</name>
<evidence type="ECO:0000313" key="3">
    <source>
        <dbReference type="Proteomes" id="UP000035642"/>
    </source>
</evidence>
<dbReference type="PROSITE" id="PS51034">
    <property type="entry name" value="ZP_2"/>
    <property type="match status" value="1"/>
</dbReference>
<feature type="domain" description="ZP" evidence="2">
    <location>
        <begin position="1"/>
        <end position="108"/>
    </location>
</feature>
<evidence type="ECO:0000313" key="4">
    <source>
        <dbReference type="WBParaSite" id="ACAC_0000138401-mRNA-1"/>
    </source>
</evidence>
<dbReference type="Pfam" id="PF25301">
    <property type="entry name" value="CUT_C"/>
    <property type="match status" value="1"/>
</dbReference>
<dbReference type="InterPro" id="IPR057475">
    <property type="entry name" value="CUT_C"/>
</dbReference>
<dbReference type="PANTHER" id="PTHR22907">
    <property type="entry name" value="GH04558P"/>
    <property type="match status" value="1"/>
</dbReference>
<keyword evidence="1" id="KW-0732">Signal</keyword>
<protein>
    <submittedName>
        <fullName evidence="4">ZP domain-containing protein</fullName>
    </submittedName>
</protein>
<dbReference type="Proteomes" id="UP000035642">
    <property type="component" value="Unassembled WGS sequence"/>
</dbReference>
<reference evidence="4" key="2">
    <citation type="submission" date="2017-02" db="UniProtKB">
        <authorList>
            <consortium name="WormBaseParasite"/>
        </authorList>
    </citation>
    <scope>IDENTIFICATION</scope>
</reference>
<dbReference type="AlphaFoldDB" id="A0A0K0CVL0"/>
<reference evidence="3" key="1">
    <citation type="submission" date="2012-09" db="EMBL/GenBank/DDBJ databases">
        <authorList>
            <person name="Martin A.A."/>
        </authorList>
    </citation>
    <scope>NUCLEOTIDE SEQUENCE</scope>
</reference>